<comment type="caution">
    <text evidence="4">The sequence shown here is derived from an EMBL/GenBank/DDBJ whole genome shotgun (WGS) entry which is preliminary data.</text>
</comment>
<evidence type="ECO:0000313" key="5">
    <source>
        <dbReference type="Proteomes" id="UP001500051"/>
    </source>
</evidence>
<dbReference type="EMBL" id="BAAAYX010000022">
    <property type="protein sequence ID" value="GAA3716987.1"/>
    <property type="molecule type" value="Genomic_DNA"/>
</dbReference>
<organism evidence="4 5">
    <name type="scientific">Microlunatus aurantiacus</name>
    <dbReference type="NCBI Taxonomy" id="446786"/>
    <lineage>
        <taxon>Bacteria</taxon>
        <taxon>Bacillati</taxon>
        <taxon>Actinomycetota</taxon>
        <taxon>Actinomycetes</taxon>
        <taxon>Propionibacteriales</taxon>
        <taxon>Propionibacteriaceae</taxon>
        <taxon>Microlunatus</taxon>
    </lineage>
</organism>
<dbReference type="Gene3D" id="1.10.357.10">
    <property type="entry name" value="Tetracycline Repressor, domain 2"/>
    <property type="match status" value="1"/>
</dbReference>
<reference evidence="5" key="1">
    <citation type="journal article" date="2019" name="Int. J. Syst. Evol. Microbiol.">
        <title>The Global Catalogue of Microorganisms (GCM) 10K type strain sequencing project: providing services to taxonomists for standard genome sequencing and annotation.</title>
        <authorList>
            <consortium name="The Broad Institute Genomics Platform"/>
            <consortium name="The Broad Institute Genome Sequencing Center for Infectious Disease"/>
            <person name="Wu L."/>
            <person name="Ma J."/>
        </authorList>
    </citation>
    <scope>NUCLEOTIDE SEQUENCE [LARGE SCALE GENOMIC DNA]</scope>
    <source>
        <strain evidence="5">JCM 16548</strain>
    </source>
</reference>
<evidence type="ECO:0000256" key="2">
    <source>
        <dbReference type="PROSITE-ProRule" id="PRU00335"/>
    </source>
</evidence>
<evidence type="ECO:0000256" key="1">
    <source>
        <dbReference type="ARBA" id="ARBA00023125"/>
    </source>
</evidence>
<feature type="domain" description="HTH tetR-type" evidence="3">
    <location>
        <begin position="14"/>
        <end position="74"/>
    </location>
</feature>
<evidence type="ECO:0000259" key="3">
    <source>
        <dbReference type="PROSITE" id="PS50977"/>
    </source>
</evidence>
<dbReference type="Proteomes" id="UP001500051">
    <property type="component" value="Unassembled WGS sequence"/>
</dbReference>
<dbReference type="PROSITE" id="PS50977">
    <property type="entry name" value="HTH_TETR_2"/>
    <property type="match status" value="1"/>
</dbReference>
<accession>A0ABP7EBL3</accession>
<dbReference type="PANTHER" id="PTHR30055">
    <property type="entry name" value="HTH-TYPE TRANSCRIPTIONAL REGULATOR RUTR"/>
    <property type="match status" value="1"/>
</dbReference>
<dbReference type="Pfam" id="PF00440">
    <property type="entry name" value="TetR_N"/>
    <property type="match status" value="1"/>
</dbReference>
<dbReference type="SUPFAM" id="SSF46689">
    <property type="entry name" value="Homeodomain-like"/>
    <property type="match status" value="1"/>
</dbReference>
<dbReference type="SUPFAM" id="SSF48498">
    <property type="entry name" value="Tetracyclin repressor-like, C-terminal domain"/>
    <property type="match status" value="1"/>
</dbReference>
<keyword evidence="5" id="KW-1185">Reference proteome</keyword>
<dbReference type="PANTHER" id="PTHR30055:SF226">
    <property type="entry name" value="HTH-TYPE TRANSCRIPTIONAL REGULATOR PKSA"/>
    <property type="match status" value="1"/>
</dbReference>
<dbReference type="InterPro" id="IPR001647">
    <property type="entry name" value="HTH_TetR"/>
</dbReference>
<dbReference type="RefSeq" id="WP_344814339.1">
    <property type="nucleotide sequence ID" value="NZ_BAAAYX010000022.1"/>
</dbReference>
<keyword evidence="1 2" id="KW-0238">DNA-binding</keyword>
<protein>
    <recommendedName>
        <fullName evidence="3">HTH tetR-type domain-containing protein</fullName>
    </recommendedName>
</protein>
<dbReference type="InterPro" id="IPR009057">
    <property type="entry name" value="Homeodomain-like_sf"/>
</dbReference>
<feature type="DNA-binding region" description="H-T-H motif" evidence="2">
    <location>
        <begin position="37"/>
        <end position="56"/>
    </location>
</feature>
<name>A0ABP7EBL3_9ACTN</name>
<proteinExistence type="predicted"/>
<gene>
    <name evidence="4" type="ORF">GCM10022204_41080</name>
</gene>
<dbReference type="InterPro" id="IPR050109">
    <property type="entry name" value="HTH-type_TetR-like_transc_reg"/>
</dbReference>
<dbReference type="PRINTS" id="PR00455">
    <property type="entry name" value="HTHTETR"/>
</dbReference>
<sequence length="195" mass="20388">MPKLWTDTVATHREEVRQAVLDAAGELVARDGLWAVSMSRLAEAAGIGRATLYKYFADVEEVLTAWHARQVSAHLTDLATMAAGAGDASARLRAVVERYAHICAQRSRHGGDVAAALHRGPGIADQHRQLQDLLTDLIQEAASAGTVRADVPAEQLAGFCLAALTAAGTASGPDVVVELVWTALTADPASAADSA</sequence>
<evidence type="ECO:0000313" key="4">
    <source>
        <dbReference type="EMBL" id="GAA3716987.1"/>
    </source>
</evidence>
<dbReference type="InterPro" id="IPR036271">
    <property type="entry name" value="Tet_transcr_reg_TetR-rel_C_sf"/>
</dbReference>